<evidence type="ECO:0000313" key="3">
    <source>
        <dbReference type="EMBL" id="MFC0627133.1"/>
    </source>
</evidence>
<keyword evidence="2" id="KW-1133">Transmembrane helix</keyword>
<name>A0ABV6QR61_9ACTN</name>
<evidence type="ECO:0000313" key="4">
    <source>
        <dbReference type="Proteomes" id="UP001589890"/>
    </source>
</evidence>
<feature type="transmembrane region" description="Helical" evidence="2">
    <location>
        <begin position="57"/>
        <end position="77"/>
    </location>
</feature>
<protein>
    <recommendedName>
        <fullName evidence="5">DUF4179 domain-containing protein</fullName>
    </recommendedName>
</protein>
<accession>A0ABV6QR61</accession>
<gene>
    <name evidence="3" type="ORF">ACFFGN_23870</name>
</gene>
<keyword evidence="2" id="KW-0812">Transmembrane</keyword>
<keyword evidence="2" id="KW-0472">Membrane</keyword>
<comment type="caution">
    <text evidence="3">The sequence shown here is derived from an EMBL/GenBank/DDBJ whole genome shotgun (WGS) entry which is preliminary data.</text>
</comment>
<dbReference type="RefSeq" id="WP_380051456.1">
    <property type="nucleotide sequence ID" value="NZ_JBHLTC010000030.1"/>
</dbReference>
<organism evidence="3 4">
    <name type="scientific">Kribbella deserti</name>
    <dbReference type="NCBI Taxonomy" id="1926257"/>
    <lineage>
        <taxon>Bacteria</taxon>
        <taxon>Bacillati</taxon>
        <taxon>Actinomycetota</taxon>
        <taxon>Actinomycetes</taxon>
        <taxon>Propionibacteriales</taxon>
        <taxon>Kribbellaceae</taxon>
        <taxon>Kribbella</taxon>
    </lineage>
</organism>
<dbReference type="Proteomes" id="UP001589890">
    <property type="component" value="Unassembled WGS sequence"/>
</dbReference>
<evidence type="ECO:0008006" key="5">
    <source>
        <dbReference type="Google" id="ProtNLM"/>
    </source>
</evidence>
<feature type="region of interest" description="Disordered" evidence="1">
    <location>
        <begin position="1"/>
        <end position="20"/>
    </location>
</feature>
<proteinExistence type="predicted"/>
<evidence type="ECO:0000256" key="2">
    <source>
        <dbReference type="SAM" id="Phobius"/>
    </source>
</evidence>
<dbReference type="EMBL" id="JBHLTC010000030">
    <property type="protein sequence ID" value="MFC0627133.1"/>
    <property type="molecule type" value="Genomic_DNA"/>
</dbReference>
<feature type="region of interest" description="Disordered" evidence="1">
    <location>
        <begin position="130"/>
        <end position="149"/>
    </location>
</feature>
<reference evidence="3 4" key="1">
    <citation type="submission" date="2024-09" db="EMBL/GenBank/DDBJ databases">
        <authorList>
            <person name="Sun Q."/>
            <person name="Mori K."/>
        </authorList>
    </citation>
    <scope>NUCLEOTIDE SEQUENCE [LARGE SCALE GENOMIC DNA]</scope>
    <source>
        <strain evidence="3 4">CGMCC 1.15906</strain>
    </source>
</reference>
<sequence>MSTTNQRLRELNPVSDGELAGRISPQAHDELVGAIMRTGSPERSGVSLFKRPVVRRVVPALAAAGLAAAFTIIPIGGGSTEAAALSFSRSGEYLIVRVIDPYADTAKYNAEFKKQGLDVQMTTSAASPSSVGQLGSIRSTSFPPGKTQLTNEESPLYKVKFTSEPELCNPYFTDPCQTVIKIPLDFKANLQLEFGRKAKPGEAYDMPGSLEGIGEPLHGLQWRNKTVAEVRALLASRNTVIAGFYPRKAQAGVDEHHAPDDWLVADGRTQKLGEAHLDVYPRGTQP</sequence>
<evidence type="ECO:0000256" key="1">
    <source>
        <dbReference type="SAM" id="MobiDB-lite"/>
    </source>
</evidence>
<keyword evidence="4" id="KW-1185">Reference proteome</keyword>